<dbReference type="AlphaFoldDB" id="A0AAD8N6R3"/>
<protein>
    <recommendedName>
        <fullName evidence="1">Endonuclease/exonuclease/phosphatase domain-containing protein</fullName>
    </recommendedName>
</protein>
<dbReference type="InterPro" id="IPR036691">
    <property type="entry name" value="Endo/exonu/phosph_ase_sf"/>
</dbReference>
<sequence length="224" mass="26184">MAIVSWNVRGLNGEEAMRQVKLLVKYHKLDLLFLMETKLTEGKVNTIGNRLGFEHGFEVPRVGLGGGLMILWKDKLECSISLAAWNQSKFGSLAREIKETHQQVIFLHNIQDQIDTNSELKVKEHKLNELLYKEEVFWKQRSRILWLEAGDRNTKFFHQRAKKRNKINAIKGLLNEENEWCPNETKCSEIVQRFYQKLFTSNFPTVEKIEECLIAVQPTRVFPP</sequence>
<evidence type="ECO:0000313" key="3">
    <source>
        <dbReference type="Proteomes" id="UP001237642"/>
    </source>
</evidence>
<reference evidence="2" key="1">
    <citation type="submission" date="2023-02" db="EMBL/GenBank/DDBJ databases">
        <title>Genome of toxic invasive species Heracleum sosnowskyi carries increased number of genes despite the absence of recent whole-genome duplications.</title>
        <authorList>
            <person name="Schelkunov M."/>
            <person name="Shtratnikova V."/>
            <person name="Makarenko M."/>
            <person name="Klepikova A."/>
            <person name="Omelchenko D."/>
            <person name="Novikova G."/>
            <person name="Obukhova E."/>
            <person name="Bogdanov V."/>
            <person name="Penin A."/>
            <person name="Logacheva M."/>
        </authorList>
    </citation>
    <scope>NUCLEOTIDE SEQUENCE</scope>
    <source>
        <strain evidence="2">Hsosn_3</strain>
        <tissue evidence="2">Leaf</tissue>
    </source>
</reference>
<dbReference type="PANTHER" id="PTHR35218:SF9">
    <property type="entry name" value="ENDONUCLEASE_EXONUCLEASE_PHOSPHATASE DOMAIN-CONTAINING PROTEIN"/>
    <property type="match status" value="1"/>
</dbReference>
<evidence type="ECO:0000259" key="1">
    <source>
        <dbReference type="Pfam" id="PF03372"/>
    </source>
</evidence>
<keyword evidence="3" id="KW-1185">Reference proteome</keyword>
<dbReference type="InterPro" id="IPR005135">
    <property type="entry name" value="Endo/exonuclease/phosphatase"/>
</dbReference>
<feature type="domain" description="Endonuclease/exonuclease/phosphatase" evidence="1">
    <location>
        <begin position="4"/>
        <end position="79"/>
    </location>
</feature>
<evidence type="ECO:0000313" key="2">
    <source>
        <dbReference type="EMBL" id="KAK1397876.1"/>
    </source>
</evidence>
<gene>
    <name evidence="2" type="ORF">POM88_007739</name>
</gene>
<dbReference type="GO" id="GO:0003824">
    <property type="term" value="F:catalytic activity"/>
    <property type="evidence" value="ECO:0007669"/>
    <property type="project" value="InterPro"/>
</dbReference>
<dbReference type="Proteomes" id="UP001237642">
    <property type="component" value="Unassembled WGS sequence"/>
</dbReference>
<comment type="caution">
    <text evidence="2">The sequence shown here is derived from an EMBL/GenBank/DDBJ whole genome shotgun (WGS) entry which is preliminary data.</text>
</comment>
<dbReference type="Gene3D" id="3.60.10.10">
    <property type="entry name" value="Endonuclease/exonuclease/phosphatase"/>
    <property type="match status" value="1"/>
</dbReference>
<proteinExistence type="predicted"/>
<dbReference type="Pfam" id="PF03372">
    <property type="entry name" value="Exo_endo_phos"/>
    <property type="match status" value="1"/>
</dbReference>
<organism evidence="2 3">
    <name type="scientific">Heracleum sosnowskyi</name>
    <dbReference type="NCBI Taxonomy" id="360622"/>
    <lineage>
        <taxon>Eukaryota</taxon>
        <taxon>Viridiplantae</taxon>
        <taxon>Streptophyta</taxon>
        <taxon>Embryophyta</taxon>
        <taxon>Tracheophyta</taxon>
        <taxon>Spermatophyta</taxon>
        <taxon>Magnoliopsida</taxon>
        <taxon>eudicotyledons</taxon>
        <taxon>Gunneridae</taxon>
        <taxon>Pentapetalae</taxon>
        <taxon>asterids</taxon>
        <taxon>campanulids</taxon>
        <taxon>Apiales</taxon>
        <taxon>Apiaceae</taxon>
        <taxon>Apioideae</taxon>
        <taxon>apioid superclade</taxon>
        <taxon>Tordylieae</taxon>
        <taxon>Tordyliinae</taxon>
        <taxon>Heracleum</taxon>
    </lineage>
</organism>
<dbReference type="EMBL" id="JAUIZM010000002">
    <property type="protein sequence ID" value="KAK1397876.1"/>
    <property type="molecule type" value="Genomic_DNA"/>
</dbReference>
<name>A0AAD8N6R3_9APIA</name>
<dbReference type="SUPFAM" id="SSF56219">
    <property type="entry name" value="DNase I-like"/>
    <property type="match status" value="1"/>
</dbReference>
<reference evidence="2" key="2">
    <citation type="submission" date="2023-05" db="EMBL/GenBank/DDBJ databases">
        <authorList>
            <person name="Schelkunov M.I."/>
        </authorList>
    </citation>
    <scope>NUCLEOTIDE SEQUENCE</scope>
    <source>
        <strain evidence="2">Hsosn_3</strain>
        <tissue evidence="2">Leaf</tissue>
    </source>
</reference>
<accession>A0AAD8N6R3</accession>
<dbReference type="PANTHER" id="PTHR35218">
    <property type="entry name" value="RNASE H DOMAIN-CONTAINING PROTEIN"/>
    <property type="match status" value="1"/>
</dbReference>